<sequence length="431" mass="51173">MNISVISFLSFCLLTFLLSILRFSNFSRFESVIFFLILWVSGFAVWVTKGFSIFTLSFIGIIVVLVNNRSKIRIYSLGLFQIYFPIVFFVLFYFIYYVFSNFSLSYPHEDYLIYERIGYYNYLYEVENTRTFYNVISKIQPKMELYHFFEIWAATLLTQINGLKFLENFILVLCPVMIWITWLGFLELFPEKRVFMIIGILFSILIFINPYDIVIEFFEFPLPISGLGGILFHLKYLFVLPILLFVLIQLKKSNTNYLIFSVISFLYLLVFPVLLASLILYDFYKKRLSWRTFFIPIFLGLFFIALSLILNRDPIFPKTDIMHFNNFFLVSKVFIMGLFFPSVLFLIILKLVKANDFQKSLVLFFTFTSFIGSFLWVLYSDNIDANQLYRNSISSFFPLTLFVLIEKFFDHVFFNILDLALCSILLFFFIL</sequence>
<feature type="transmembrane region" description="Helical" evidence="1">
    <location>
        <begin position="32"/>
        <end position="65"/>
    </location>
</feature>
<proteinExistence type="predicted"/>
<evidence type="ECO:0000313" key="3">
    <source>
        <dbReference type="Proteomes" id="UP000283522"/>
    </source>
</evidence>
<protein>
    <submittedName>
        <fullName evidence="2">Uncharacterized protein</fullName>
    </submittedName>
</protein>
<feature type="transmembrane region" description="Helical" evidence="1">
    <location>
        <begin position="361"/>
        <end position="379"/>
    </location>
</feature>
<feature type="transmembrane region" description="Helical" evidence="1">
    <location>
        <begin position="257"/>
        <end position="281"/>
    </location>
</feature>
<feature type="transmembrane region" description="Helical" evidence="1">
    <location>
        <begin position="411"/>
        <end position="430"/>
    </location>
</feature>
<feature type="transmembrane region" description="Helical" evidence="1">
    <location>
        <begin position="196"/>
        <end position="218"/>
    </location>
</feature>
<organism evidence="2 3">
    <name type="scientific">Algoriphagus lacus</name>
    <dbReference type="NCBI Taxonomy" id="2056311"/>
    <lineage>
        <taxon>Bacteria</taxon>
        <taxon>Pseudomonadati</taxon>
        <taxon>Bacteroidota</taxon>
        <taxon>Cytophagia</taxon>
        <taxon>Cytophagales</taxon>
        <taxon>Cyclobacteriaceae</taxon>
        <taxon>Algoriphagus</taxon>
    </lineage>
</organism>
<dbReference type="OrthoDB" id="838798at2"/>
<dbReference type="RefSeq" id="WP_119479568.1">
    <property type="nucleotide sequence ID" value="NZ_QXML01000015.1"/>
</dbReference>
<comment type="caution">
    <text evidence="2">The sequence shown here is derived from an EMBL/GenBank/DDBJ whole genome shotgun (WGS) entry which is preliminary data.</text>
</comment>
<keyword evidence="3" id="KW-1185">Reference proteome</keyword>
<evidence type="ECO:0000313" key="2">
    <source>
        <dbReference type="EMBL" id="RIW12284.1"/>
    </source>
</evidence>
<keyword evidence="1" id="KW-0472">Membrane</keyword>
<name>A0A418PM35_9BACT</name>
<keyword evidence="1" id="KW-0812">Transmembrane</keyword>
<feature type="transmembrane region" description="Helical" evidence="1">
    <location>
        <begin position="293"/>
        <end position="311"/>
    </location>
</feature>
<reference evidence="2 3" key="1">
    <citation type="submission" date="2018-09" db="EMBL/GenBank/DDBJ databases">
        <authorList>
            <person name="Wang X."/>
            <person name="Du Z."/>
        </authorList>
    </citation>
    <scope>NUCLEOTIDE SEQUENCE [LARGE SCALE GENOMIC DNA]</scope>
    <source>
        <strain evidence="2 3">N3</strain>
    </source>
</reference>
<evidence type="ECO:0000256" key="1">
    <source>
        <dbReference type="SAM" id="Phobius"/>
    </source>
</evidence>
<feature type="transmembrane region" description="Helical" evidence="1">
    <location>
        <begin position="323"/>
        <end position="349"/>
    </location>
</feature>
<feature type="transmembrane region" description="Helical" evidence="1">
    <location>
        <begin position="230"/>
        <end position="250"/>
    </location>
</feature>
<feature type="transmembrane region" description="Helical" evidence="1">
    <location>
        <begin position="77"/>
        <end position="99"/>
    </location>
</feature>
<accession>A0A418PM35</accession>
<keyword evidence="1" id="KW-1133">Transmembrane helix</keyword>
<gene>
    <name evidence="2" type="ORF">D0X99_19570</name>
</gene>
<dbReference type="Proteomes" id="UP000283522">
    <property type="component" value="Unassembled WGS sequence"/>
</dbReference>
<feature type="transmembrane region" description="Helical" evidence="1">
    <location>
        <begin position="169"/>
        <end position="189"/>
    </location>
</feature>
<dbReference type="AlphaFoldDB" id="A0A418PM35"/>
<dbReference type="EMBL" id="QXML01000015">
    <property type="protein sequence ID" value="RIW12284.1"/>
    <property type="molecule type" value="Genomic_DNA"/>
</dbReference>